<reference evidence="2" key="1">
    <citation type="submission" date="2023-03" db="EMBL/GenBank/DDBJ databases">
        <authorList>
            <person name="Julca I."/>
        </authorList>
    </citation>
    <scope>NUCLEOTIDE SEQUENCE</scope>
</reference>
<protein>
    <submittedName>
        <fullName evidence="2">OLC1v1008871C1</fullName>
    </submittedName>
</protein>
<dbReference type="Proteomes" id="UP001161247">
    <property type="component" value="Chromosome 6"/>
</dbReference>
<dbReference type="AlphaFoldDB" id="A0AAV1DMR4"/>
<gene>
    <name evidence="2" type="ORF">OLC1_LOCUS17070</name>
</gene>
<sequence>MSTWMADWDKQMAYKYQQLKHRNYEIELKDREMEAKDHEIYQLHKELYQVCLGSRAFSTDEATSSGAVMEVACDCIESNEGLEATSGDEQERMKNIIESVAK</sequence>
<name>A0AAV1DMR4_OLDCO</name>
<feature type="compositionally biased region" description="Basic and acidic residues" evidence="1">
    <location>
        <begin position="89"/>
        <end position="102"/>
    </location>
</feature>
<dbReference type="EMBL" id="OX459123">
    <property type="protein sequence ID" value="CAI9109116.1"/>
    <property type="molecule type" value="Genomic_DNA"/>
</dbReference>
<evidence type="ECO:0000256" key="1">
    <source>
        <dbReference type="SAM" id="MobiDB-lite"/>
    </source>
</evidence>
<organism evidence="2 3">
    <name type="scientific">Oldenlandia corymbosa var. corymbosa</name>
    <dbReference type="NCBI Taxonomy" id="529605"/>
    <lineage>
        <taxon>Eukaryota</taxon>
        <taxon>Viridiplantae</taxon>
        <taxon>Streptophyta</taxon>
        <taxon>Embryophyta</taxon>
        <taxon>Tracheophyta</taxon>
        <taxon>Spermatophyta</taxon>
        <taxon>Magnoliopsida</taxon>
        <taxon>eudicotyledons</taxon>
        <taxon>Gunneridae</taxon>
        <taxon>Pentapetalae</taxon>
        <taxon>asterids</taxon>
        <taxon>lamiids</taxon>
        <taxon>Gentianales</taxon>
        <taxon>Rubiaceae</taxon>
        <taxon>Rubioideae</taxon>
        <taxon>Spermacoceae</taxon>
        <taxon>Hedyotis-Oldenlandia complex</taxon>
        <taxon>Oldenlandia</taxon>
    </lineage>
</organism>
<evidence type="ECO:0000313" key="2">
    <source>
        <dbReference type="EMBL" id="CAI9109116.1"/>
    </source>
</evidence>
<evidence type="ECO:0000313" key="3">
    <source>
        <dbReference type="Proteomes" id="UP001161247"/>
    </source>
</evidence>
<accession>A0AAV1DMR4</accession>
<keyword evidence="3" id="KW-1185">Reference proteome</keyword>
<feature type="region of interest" description="Disordered" evidence="1">
    <location>
        <begin position="82"/>
        <end position="102"/>
    </location>
</feature>
<proteinExistence type="predicted"/>